<dbReference type="PANTHER" id="PTHR10039:SF5">
    <property type="entry name" value="NACHT DOMAIN-CONTAINING PROTEIN"/>
    <property type="match status" value="1"/>
</dbReference>
<feature type="domain" description="DUF7791" evidence="1">
    <location>
        <begin position="178"/>
        <end position="265"/>
    </location>
</feature>
<sequence length="265" mass="31238">KEETFSRPWTLPELYEMLQKAARRNTLPVKLCFFIDGLDEYEGDHLDLCRAIQDLAKSTHIKLCVSSRAWNVFEDSFGRAHESKLYLHELTRADIQRYTEERLKGHPRWKDLEVESRETDLLLHDIANKAEGVFLWVFLVTKLLREGMNDYDSFSELRRRVDSFPTDLETFFKHILGSIDPCQYNKMATSLQIAVAACEPLHISIYTFHDQEHEDDQYLQHLVPIEEVVEEKTNRQTIRRLNGRCRGLLETNFNGYVTFLHRTVM</sequence>
<dbReference type="Pfam" id="PF25053">
    <property type="entry name" value="DUF7791"/>
    <property type="match status" value="1"/>
</dbReference>
<evidence type="ECO:0000313" key="2">
    <source>
        <dbReference type="EMBL" id="KAK0615244.1"/>
    </source>
</evidence>
<dbReference type="AlphaFoldDB" id="A0AA40BVL2"/>
<feature type="non-terminal residue" evidence="2">
    <location>
        <position position="265"/>
    </location>
</feature>
<name>A0AA40BVL2_9PEZI</name>
<evidence type="ECO:0000259" key="1">
    <source>
        <dbReference type="Pfam" id="PF25053"/>
    </source>
</evidence>
<protein>
    <recommendedName>
        <fullName evidence="1">DUF7791 domain-containing protein</fullName>
    </recommendedName>
</protein>
<dbReference type="Proteomes" id="UP001174934">
    <property type="component" value="Unassembled WGS sequence"/>
</dbReference>
<reference evidence="2" key="1">
    <citation type="submission" date="2023-06" db="EMBL/GenBank/DDBJ databases">
        <title>Genome-scale phylogeny and comparative genomics of the fungal order Sordariales.</title>
        <authorList>
            <consortium name="Lawrence Berkeley National Laboratory"/>
            <person name="Hensen N."/>
            <person name="Bonometti L."/>
            <person name="Westerberg I."/>
            <person name="Brannstrom I.O."/>
            <person name="Guillou S."/>
            <person name="Cros-Aarteil S."/>
            <person name="Calhoun S."/>
            <person name="Haridas S."/>
            <person name="Kuo A."/>
            <person name="Mondo S."/>
            <person name="Pangilinan J."/>
            <person name="Riley R."/>
            <person name="LaButti K."/>
            <person name="Andreopoulos B."/>
            <person name="Lipzen A."/>
            <person name="Chen C."/>
            <person name="Yanf M."/>
            <person name="Daum C."/>
            <person name="Ng V."/>
            <person name="Clum A."/>
            <person name="Steindorff A."/>
            <person name="Ohm R."/>
            <person name="Martin F."/>
            <person name="Silar P."/>
            <person name="Natvig D."/>
            <person name="Lalanne C."/>
            <person name="Gautier V."/>
            <person name="Ament-velasquez S.L."/>
            <person name="Kruys A."/>
            <person name="Hutchinson M.I."/>
            <person name="Powell A.J."/>
            <person name="Barry K."/>
            <person name="Miller A.N."/>
            <person name="Grigoriev I.V."/>
            <person name="Debuchy R."/>
            <person name="Gladieux P."/>
            <person name="Thoren M.H."/>
            <person name="Johannesson H."/>
        </authorList>
    </citation>
    <scope>NUCLEOTIDE SEQUENCE</scope>
    <source>
        <strain evidence="2">SMH3391-2</strain>
    </source>
</reference>
<keyword evidence="3" id="KW-1185">Reference proteome</keyword>
<dbReference type="InterPro" id="IPR056693">
    <property type="entry name" value="DUF7791"/>
</dbReference>
<gene>
    <name evidence="2" type="ORF">B0T17DRAFT_479272</name>
</gene>
<proteinExistence type="predicted"/>
<accession>A0AA40BVL2</accession>
<dbReference type="PANTHER" id="PTHR10039">
    <property type="entry name" value="AMELOGENIN"/>
    <property type="match status" value="1"/>
</dbReference>
<evidence type="ECO:0000313" key="3">
    <source>
        <dbReference type="Proteomes" id="UP001174934"/>
    </source>
</evidence>
<organism evidence="2 3">
    <name type="scientific">Bombardia bombarda</name>
    <dbReference type="NCBI Taxonomy" id="252184"/>
    <lineage>
        <taxon>Eukaryota</taxon>
        <taxon>Fungi</taxon>
        <taxon>Dikarya</taxon>
        <taxon>Ascomycota</taxon>
        <taxon>Pezizomycotina</taxon>
        <taxon>Sordariomycetes</taxon>
        <taxon>Sordariomycetidae</taxon>
        <taxon>Sordariales</taxon>
        <taxon>Lasiosphaeriaceae</taxon>
        <taxon>Bombardia</taxon>
    </lineage>
</organism>
<dbReference type="EMBL" id="JAULSR010000007">
    <property type="protein sequence ID" value="KAK0615244.1"/>
    <property type="molecule type" value="Genomic_DNA"/>
</dbReference>
<feature type="non-terminal residue" evidence="2">
    <location>
        <position position="1"/>
    </location>
</feature>
<comment type="caution">
    <text evidence="2">The sequence shown here is derived from an EMBL/GenBank/DDBJ whole genome shotgun (WGS) entry which is preliminary data.</text>
</comment>